<protein>
    <submittedName>
        <fullName evidence="2">Uncharacterized protein</fullName>
    </submittedName>
</protein>
<dbReference type="Proteomes" id="UP000054248">
    <property type="component" value="Unassembled WGS sequence"/>
</dbReference>
<accession>A0A0C3Q462</accession>
<evidence type="ECO:0000256" key="1">
    <source>
        <dbReference type="SAM" id="MobiDB-lite"/>
    </source>
</evidence>
<feature type="compositionally biased region" description="Pro residues" evidence="1">
    <location>
        <begin position="76"/>
        <end position="90"/>
    </location>
</feature>
<name>A0A0C3Q462_9AGAM</name>
<dbReference type="OrthoDB" id="3220283at2759"/>
<sequence length="659" mass="73279">MPPSFDTHSSHAGKTGVPATPSSQGSFGATDFRQNMERRRIRAQRAQSAQSSRGSGSIDCFLIEHFTSSESSETGDPPPVSPAHLPPDPAPLTIERCDSPLSFSSAYLSASSVDERKTWASNIRSRVQHALAKHRAKVLFTNLLSRANPKSEASSKKQRQKAADSLLEMAKSGPDGKDIVARRLVKTAWREEQSIRALLKLNDEELEPFQSWLWEDPPYPLASTATDLIELVVLRSTESNFFRKTLPKVLQDERRGVGAILRLVDKHPELFAQIDHGFVLKFGARLVEQEVPLTARWSRGVRLLIMLLDRLPQTPLEARYNIHLSLLRALLQGCTDGLVWVVGNLFSPGNVESTDVAKLLRYIFRVLQEVEEDMEALDMIIPSRPSLNRLVTGLMTAFVPEDCIQSGDALNLTALVALKSLAILLQSHTVRNNVDITVVSRRAGLLVDIVLQPMRRQSPIAHEPFESNLARVDLRAETSAFDILCCLPEPAFADALGFALSQCDPQKIPLTSPPYRNYRVIESLLWLSNTRRHFWKISLALIQGGACEYLAQILSYDDPKSRSHRTFWRSKGLAMTCLGNIMERMDREELGCHVGKRVIASAVGIRDDCDAPTVQKGQAIFMLQRYSIVANQCGMVPLYEKDAPSNLKTSGFPSINVGA</sequence>
<evidence type="ECO:0000313" key="3">
    <source>
        <dbReference type="Proteomes" id="UP000054248"/>
    </source>
</evidence>
<feature type="region of interest" description="Disordered" evidence="1">
    <location>
        <begin position="1"/>
        <end position="92"/>
    </location>
</feature>
<feature type="region of interest" description="Disordered" evidence="1">
    <location>
        <begin position="149"/>
        <end position="170"/>
    </location>
</feature>
<keyword evidence="3" id="KW-1185">Reference proteome</keyword>
<feature type="compositionally biased region" description="Polar residues" evidence="1">
    <location>
        <begin position="1"/>
        <end position="12"/>
    </location>
</feature>
<proteinExistence type="predicted"/>
<reference evidence="3" key="2">
    <citation type="submission" date="2015-01" db="EMBL/GenBank/DDBJ databases">
        <title>Evolutionary Origins and Diversification of the Mycorrhizal Mutualists.</title>
        <authorList>
            <consortium name="DOE Joint Genome Institute"/>
            <consortium name="Mycorrhizal Genomics Consortium"/>
            <person name="Kohler A."/>
            <person name="Kuo A."/>
            <person name="Nagy L.G."/>
            <person name="Floudas D."/>
            <person name="Copeland A."/>
            <person name="Barry K.W."/>
            <person name="Cichocki N."/>
            <person name="Veneault-Fourrey C."/>
            <person name="LaButti K."/>
            <person name="Lindquist E.A."/>
            <person name="Lipzen A."/>
            <person name="Lundell T."/>
            <person name="Morin E."/>
            <person name="Murat C."/>
            <person name="Riley R."/>
            <person name="Ohm R."/>
            <person name="Sun H."/>
            <person name="Tunlid A."/>
            <person name="Henrissat B."/>
            <person name="Grigoriev I.V."/>
            <person name="Hibbett D.S."/>
            <person name="Martin F."/>
        </authorList>
    </citation>
    <scope>NUCLEOTIDE SEQUENCE [LARGE SCALE GENOMIC DNA]</scope>
    <source>
        <strain evidence="3">MUT 4182</strain>
    </source>
</reference>
<dbReference type="AlphaFoldDB" id="A0A0C3Q462"/>
<dbReference type="EMBL" id="KN823079">
    <property type="protein sequence ID" value="KIO23660.1"/>
    <property type="molecule type" value="Genomic_DNA"/>
</dbReference>
<evidence type="ECO:0000313" key="2">
    <source>
        <dbReference type="EMBL" id="KIO23660.1"/>
    </source>
</evidence>
<reference evidence="2 3" key="1">
    <citation type="submission" date="2014-04" db="EMBL/GenBank/DDBJ databases">
        <authorList>
            <consortium name="DOE Joint Genome Institute"/>
            <person name="Kuo A."/>
            <person name="Girlanda M."/>
            <person name="Perotto S."/>
            <person name="Kohler A."/>
            <person name="Nagy L.G."/>
            <person name="Floudas D."/>
            <person name="Copeland A."/>
            <person name="Barry K.W."/>
            <person name="Cichocki N."/>
            <person name="Veneault-Fourrey C."/>
            <person name="LaButti K."/>
            <person name="Lindquist E.A."/>
            <person name="Lipzen A."/>
            <person name="Lundell T."/>
            <person name="Morin E."/>
            <person name="Murat C."/>
            <person name="Sun H."/>
            <person name="Tunlid A."/>
            <person name="Henrissat B."/>
            <person name="Grigoriev I.V."/>
            <person name="Hibbett D.S."/>
            <person name="Martin F."/>
            <person name="Nordberg H.P."/>
            <person name="Cantor M.N."/>
            <person name="Hua S.X."/>
        </authorList>
    </citation>
    <scope>NUCLEOTIDE SEQUENCE [LARGE SCALE GENOMIC DNA]</scope>
    <source>
        <strain evidence="2 3">MUT 4182</strain>
    </source>
</reference>
<organism evidence="2 3">
    <name type="scientific">Tulasnella calospora MUT 4182</name>
    <dbReference type="NCBI Taxonomy" id="1051891"/>
    <lineage>
        <taxon>Eukaryota</taxon>
        <taxon>Fungi</taxon>
        <taxon>Dikarya</taxon>
        <taxon>Basidiomycota</taxon>
        <taxon>Agaricomycotina</taxon>
        <taxon>Agaricomycetes</taxon>
        <taxon>Cantharellales</taxon>
        <taxon>Tulasnellaceae</taxon>
        <taxon>Tulasnella</taxon>
    </lineage>
</organism>
<dbReference type="HOGENOM" id="CLU_021059_0_0_1"/>
<gene>
    <name evidence="2" type="ORF">M407DRAFT_214165</name>
</gene>
<feature type="compositionally biased region" description="Low complexity" evidence="1">
    <location>
        <begin position="44"/>
        <end position="58"/>
    </location>
</feature>